<keyword evidence="2" id="KW-0472">Membrane</keyword>
<protein>
    <submittedName>
        <fullName evidence="3">Uncharacterized protein</fullName>
    </submittedName>
</protein>
<dbReference type="InParanoid" id="I1C5S2"/>
<sequence>MGDDVSESSSKPRKCDSGSSQRNNKAEEIGTKSYSFIQILSFTLMLTTAINLIYVYSVKYYYYYIHGHTIVSHPYT</sequence>
<evidence type="ECO:0000313" key="4">
    <source>
        <dbReference type="Proteomes" id="UP000009138"/>
    </source>
</evidence>
<name>I1C5S2_RHIO9</name>
<evidence type="ECO:0000256" key="2">
    <source>
        <dbReference type="SAM" id="Phobius"/>
    </source>
</evidence>
<organism evidence="3 4">
    <name type="scientific">Rhizopus delemar (strain RA 99-880 / ATCC MYA-4621 / FGSC 9543 / NRRL 43880)</name>
    <name type="common">Mucormycosis agent</name>
    <name type="synonym">Rhizopus arrhizus var. delemar</name>
    <dbReference type="NCBI Taxonomy" id="246409"/>
    <lineage>
        <taxon>Eukaryota</taxon>
        <taxon>Fungi</taxon>
        <taxon>Fungi incertae sedis</taxon>
        <taxon>Mucoromycota</taxon>
        <taxon>Mucoromycotina</taxon>
        <taxon>Mucoromycetes</taxon>
        <taxon>Mucorales</taxon>
        <taxon>Mucorineae</taxon>
        <taxon>Rhizopodaceae</taxon>
        <taxon>Rhizopus</taxon>
    </lineage>
</organism>
<keyword evidence="2" id="KW-0812">Transmembrane</keyword>
<feature type="region of interest" description="Disordered" evidence="1">
    <location>
        <begin position="1"/>
        <end position="26"/>
    </location>
</feature>
<evidence type="ECO:0000256" key="1">
    <source>
        <dbReference type="SAM" id="MobiDB-lite"/>
    </source>
</evidence>
<reference evidence="3 4" key="1">
    <citation type="journal article" date="2009" name="PLoS Genet.">
        <title>Genomic analysis of the basal lineage fungus Rhizopus oryzae reveals a whole-genome duplication.</title>
        <authorList>
            <person name="Ma L.-J."/>
            <person name="Ibrahim A.S."/>
            <person name="Skory C."/>
            <person name="Grabherr M.G."/>
            <person name="Burger G."/>
            <person name="Butler M."/>
            <person name="Elias M."/>
            <person name="Idnurm A."/>
            <person name="Lang B.F."/>
            <person name="Sone T."/>
            <person name="Abe A."/>
            <person name="Calvo S.E."/>
            <person name="Corrochano L.M."/>
            <person name="Engels R."/>
            <person name="Fu J."/>
            <person name="Hansberg W."/>
            <person name="Kim J.-M."/>
            <person name="Kodira C.D."/>
            <person name="Koehrsen M.J."/>
            <person name="Liu B."/>
            <person name="Miranda-Saavedra D."/>
            <person name="O'Leary S."/>
            <person name="Ortiz-Castellanos L."/>
            <person name="Poulter R."/>
            <person name="Rodriguez-Romero J."/>
            <person name="Ruiz-Herrera J."/>
            <person name="Shen Y.-Q."/>
            <person name="Zeng Q."/>
            <person name="Galagan J."/>
            <person name="Birren B.W."/>
            <person name="Cuomo C.A."/>
            <person name="Wickes B.L."/>
        </authorList>
    </citation>
    <scope>NUCLEOTIDE SEQUENCE [LARGE SCALE GENOMIC DNA]</scope>
    <source>
        <strain evidence="4">RA 99-880 / ATCC MYA-4621 / FGSC 9543 / NRRL 43880</strain>
    </source>
</reference>
<dbReference type="EMBL" id="CH476737">
    <property type="protein sequence ID" value="EIE83802.1"/>
    <property type="molecule type" value="Genomic_DNA"/>
</dbReference>
<dbReference type="VEuPathDB" id="FungiDB:RO3G_08507"/>
<dbReference type="AlphaFoldDB" id="I1C5S2"/>
<feature type="transmembrane region" description="Helical" evidence="2">
    <location>
        <begin position="36"/>
        <end position="56"/>
    </location>
</feature>
<gene>
    <name evidence="3" type="ORF">RO3G_08507</name>
</gene>
<dbReference type="RefSeq" id="XP_067519198.1">
    <property type="nucleotide sequence ID" value="XM_067663097.1"/>
</dbReference>
<proteinExistence type="predicted"/>
<dbReference type="Proteomes" id="UP000009138">
    <property type="component" value="Unassembled WGS sequence"/>
</dbReference>
<keyword evidence="4" id="KW-1185">Reference proteome</keyword>
<dbReference type="GeneID" id="93615478"/>
<evidence type="ECO:0000313" key="3">
    <source>
        <dbReference type="EMBL" id="EIE83802.1"/>
    </source>
</evidence>
<keyword evidence="2" id="KW-1133">Transmembrane helix</keyword>
<accession>I1C5S2</accession>